<reference evidence="1 2" key="1">
    <citation type="submission" date="2018-11" db="EMBL/GenBank/DDBJ databases">
        <authorList>
            <consortium name="Pathogen Informatics"/>
        </authorList>
    </citation>
    <scope>NUCLEOTIDE SEQUENCE [LARGE SCALE GENOMIC DNA]</scope>
</reference>
<gene>
    <name evidence="1" type="ORF">SVUK_LOCUS17141</name>
</gene>
<dbReference type="OrthoDB" id="5788672at2759"/>
<dbReference type="Proteomes" id="UP000270094">
    <property type="component" value="Unassembled WGS sequence"/>
</dbReference>
<protein>
    <submittedName>
        <fullName evidence="1">Uncharacterized protein</fullName>
    </submittedName>
</protein>
<evidence type="ECO:0000313" key="2">
    <source>
        <dbReference type="Proteomes" id="UP000270094"/>
    </source>
</evidence>
<proteinExistence type="predicted"/>
<accession>A0A3P7JMS6</accession>
<organism evidence="1 2">
    <name type="scientific">Strongylus vulgaris</name>
    <name type="common">Blood worm</name>
    <dbReference type="NCBI Taxonomy" id="40348"/>
    <lineage>
        <taxon>Eukaryota</taxon>
        <taxon>Metazoa</taxon>
        <taxon>Ecdysozoa</taxon>
        <taxon>Nematoda</taxon>
        <taxon>Chromadorea</taxon>
        <taxon>Rhabditida</taxon>
        <taxon>Rhabditina</taxon>
        <taxon>Rhabditomorpha</taxon>
        <taxon>Strongyloidea</taxon>
        <taxon>Strongylidae</taxon>
        <taxon>Strongylus</taxon>
    </lineage>
</organism>
<evidence type="ECO:0000313" key="1">
    <source>
        <dbReference type="EMBL" id="VDM82143.1"/>
    </source>
</evidence>
<sequence length="97" mass="11008">MGEKFVPDKELRKISIFSFIGLNCAKTEIKRELLAHFVNKLSAIKESDNGLAPTPLWNIAADKQAMQQEQHCRLKSSNVLLTYIFSKKLATITTKTR</sequence>
<keyword evidence="2" id="KW-1185">Reference proteome</keyword>
<dbReference type="EMBL" id="UYYB01116170">
    <property type="protein sequence ID" value="VDM82143.1"/>
    <property type="molecule type" value="Genomic_DNA"/>
</dbReference>
<name>A0A3P7JMS6_STRVU</name>
<dbReference type="AlphaFoldDB" id="A0A3P7JMS6"/>